<keyword evidence="2" id="KW-1185">Reference proteome</keyword>
<dbReference type="Proteomes" id="UP001054945">
    <property type="component" value="Unassembled WGS sequence"/>
</dbReference>
<protein>
    <submittedName>
        <fullName evidence="1">Uncharacterized protein</fullName>
    </submittedName>
</protein>
<gene>
    <name evidence="1" type="ORF">CEXT_437841</name>
</gene>
<name>A0AAV4WF08_CAEEX</name>
<dbReference type="EMBL" id="BPLR01015982">
    <property type="protein sequence ID" value="GIY80193.1"/>
    <property type="molecule type" value="Genomic_DNA"/>
</dbReference>
<reference evidence="1 2" key="1">
    <citation type="submission" date="2021-06" db="EMBL/GenBank/DDBJ databases">
        <title>Caerostris extrusa draft genome.</title>
        <authorList>
            <person name="Kono N."/>
            <person name="Arakawa K."/>
        </authorList>
    </citation>
    <scope>NUCLEOTIDE SEQUENCE [LARGE SCALE GENOMIC DNA]</scope>
</reference>
<accession>A0AAV4WF08</accession>
<organism evidence="1 2">
    <name type="scientific">Caerostris extrusa</name>
    <name type="common">Bark spider</name>
    <name type="synonym">Caerostris bankana</name>
    <dbReference type="NCBI Taxonomy" id="172846"/>
    <lineage>
        <taxon>Eukaryota</taxon>
        <taxon>Metazoa</taxon>
        <taxon>Ecdysozoa</taxon>
        <taxon>Arthropoda</taxon>
        <taxon>Chelicerata</taxon>
        <taxon>Arachnida</taxon>
        <taxon>Araneae</taxon>
        <taxon>Araneomorphae</taxon>
        <taxon>Entelegynae</taxon>
        <taxon>Araneoidea</taxon>
        <taxon>Araneidae</taxon>
        <taxon>Caerostris</taxon>
    </lineage>
</organism>
<comment type="caution">
    <text evidence="1">The sequence shown here is derived from an EMBL/GenBank/DDBJ whole genome shotgun (WGS) entry which is preliminary data.</text>
</comment>
<dbReference type="AlphaFoldDB" id="A0AAV4WF08"/>
<proteinExistence type="predicted"/>
<evidence type="ECO:0000313" key="2">
    <source>
        <dbReference type="Proteomes" id="UP001054945"/>
    </source>
</evidence>
<evidence type="ECO:0000313" key="1">
    <source>
        <dbReference type="EMBL" id="GIY80193.1"/>
    </source>
</evidence>
<sequence length="82" mass="8958">MKKAPPLTWQAHIRFPFSSDELSGMAPPPFTSLLIQKVMWPRYAGAAAITGTSTSLINFLSANGRGRAFIAKPEAGQPWEEI</sequence>